<dbReference type="AlphaFoldDB" id="A0A1X2GGW3"/>
<dbReference type="PANTHER" id="PTHR22761">
    <property type="entry name" value="CHARGED MULTIVESICULAR BODY PROTEIN"/>
    <property type="match status" value="1"/>
</dbReference>
<keyword evidence="3" id="KW-1185">Reference proteome</keyword>
<dbReference type="Proteomes" id="UP000242146">
    <property type="component" value="Unassembled WGS sequence"/>
</dbReference>
<proteinExistence type="predicted"/>
<dbReference type="STRING" id="101127.A0A1X2GGW3"/>
<dbReference type="GO" id="GO:0006900">
    <property type="term" value="P:vesicle budding from membrane"/>
    <property type="evidence" value="ECO:0007669"/>
    <property type="project" value="TreeGrafter"/>
</dbReference>
<name>A0A1X2GGW3_9FUNG</name>
<evidence type="ECO:0000313" key="2">
    <source>
        <dbReference type="EMBL" id="ORX53575.1"/>
    </source>
</evidence>
<evidence type="ECO:0000313" key="3">
    <source>
        <dbReference type="Proteomes" id="UP000242146"/>
    </source>
</evidence>
<dbReference type="GO" id="GO:0005771">
    <property type="term" value="C:multivesicular body"/>
    <property type="evidence" value="ECO:0007669"/>
    <property type="project" value="TreeGrafter"/>
</dbReference>
<dbReference type="PANTHER" id="PTHR22761:SF96">
    <property type="entry name" value="BCDNA.GH08385"/>
    <property type="match status" value="1"/>
</dbReference>
<dbReference type="GO" id="GO:0032511">
    <property type="term" value="P:late endosome to vacuole transport via multivesicular body sorting pathway"/>
    <property type="evidence" value="ECO:0007669"/>
    <property type="project" value="TreeGrafter"/>
</dbReference>
<dbReference type="EMBL" id="MCGT01000015">
    <property type="protein sequence ID" value="ORX53575.1"/>
    <property type="molecule type" value="Genomic_DNA"/>
</dbReference>
<dbReference type="InterPro" id="IPR005024">
    <property type="entry name" value="Snf7_fam"/>
</dbReference>
<dbReference type="Pfam" id="PF03357">
    <property type="entry name" value="Snf7"/>
    <property type="match status" value="1"/>
</dbReference>
<dbReference type="GO" id="GO:0000815">
    <property type="term" value="C:ESCRT III complex"/>
    <property type="evidence" value="ECO:0007669"/>
    <property type="project" value="TreeGrafter"/>
</dbReference>
<dbReference type="OrthoDB" id="10250120at2759"/>
<evidence type="ECO:0008006" key="4">
    <source>
        <dbReference type="Google" id="ProtNLM"/>
    </source>
</evidence>
<comment type="caution">
    <text evidence="2">The sequence shown here is derived from an EMBL/GenBank/DDBJ whole genome shotgun (WGS) entry which is preliminary data.</text>
</comment>
<reference evidence="2 3" key="1">
    <citation type="submission" date="2016-07" db="EMBL/GenBank/DDBJ databases">
        <title>Pervasive Adenine N6-methylation of Active Genes in Fungi.</title>
        <authorList>
            <consortium name="DOE Joint Genome Institute"/>
            <person name="Mondo S.J."/>
            <person name="Dannebaum R.O."/>
            <person name="Kuo R.C."/>
            <person name="Labutti K."/>
            <person name="Haridas S."/>
            <person name="Kuo A."/>
            <person name="Salamov A."/>
            <person name="Ahrendt S.R."/>
            <person name="Lipzen A."/>
            <person name="Sullivan W."/>
            <person name="Andreopoulos W.B."/>
            <person name="Clum A."/>
            <person name="Lindquist E."/>
            <person name="Daum C."/>
            <person name="Ramamoorthy G.K."/>
            <person name="Gryganskyi A."/>
            <person name="Culley D."/>
            <person name="Magnuson J.K."/>
            <person name="James T.Y."/>
            <person name="O'Malley M.A."/>
            <person name="Stajich J.E."/>
            <person name="Spatafora J.W."/>
            <person name="Visel A."/>
            <person name="Grigoriev I.V."/>
        </authorList>
    </citation>
    <scope>NUCLEOTIDE SEQUENCE [LARGE SCALE GENOMIC DNA]</scope>
    <source>
        <strain evidence="2 3">NRRL 3301</strain>
    </source>
</reference>
<sequence length="323" mass="36483">MSWFQHRLKPSASRNSVYVVIPTVRSIASDIRNKFNAQPVKSYTNTLLTLSDFRKHYGTYRHRSLTDLDLHLILKYMASQNMIALDNVVQDNKNQMVIKFIEPGMPNEIKDNEKAMISIRTTCDTLHLQIDRLQSRFEQLTTEAKSQHDLKHKPQALSSLKRRKQVLDMLSKRLGTLETVEGLLLKMESAKDDLQILQAFDQGANALRNMLSDQVSLEAVEDTMSKIHEAYADQQDVEQSMTQGMKSLDAVDDDDEEALLKELQELELESASAEDQQPASPASSPKLDSLPAPPTATPVPSSQNQERLDDDKTPTPNRVPVVE</sequence>
<protein>
    <recommendedName>
        <fullName evidence="4">Snf7-domain-containing protein</fullName>
    </recommendedName>
</protein>
<gene>
    <name evidence="2" type="ORF">DM01DRAFT_1287552</name>
</gene>
<dbReference type="GO" id="GO:0009898">
    <property type="term" value="C:cytoplasmic side of plasma membrane"/>
    <property type="evidence" value="ECO:0007669"/>
    <property type="project" value="TreeGrafter"/>
</dbReference>
<feature type="region of interest" description="Disordered" evidence="1">
    <location>
        <begin position="264"/>
        <end position="323"/>
    </location>
</feature>
<organism evidence="2 3">
    <name type="scientific">Hesseltinella vesiculosa</name>
    <dbReference type="NCBI Taxonomy" id="101127"/>
    <lineage>
        <taxon>Eukaryota</taxon>
        <taxon>Fungi</taxon>
        <taxon>Fungi incertae sedis</taxon>
        <taxon>Mucoromycota</taxon>
        <taxon>Mucoromycotina</taxon>
        <taxon>Mucoromycetes</taxon>
        <taxon>Mucorales</taxon>
        <taxon>Cunninghamellaceae</taxon>
        <taxon>Hesseltinella</taxon>
    </lineage>
</organism>
<accession>A0A1X2GGW3</accession>
<evidence type="ECO:0000256" key="1">
    <source>
        <dbReference type="SAM" id="MobiDB-lite"/>
    </source>
</evidence>